<dbReference type="InterPro" id="IPR029016">
    <property type="entry name" value="GAF-like_dom_sf"/>
</dbReference>
<keyword evidence="8" id="KW-0902">Two-component regulatory system</keyword>
<keyword evidence="3" id="KW-0597">Phosphoprotein</keyword>
<dbReference type="SUPFAM" id="SSF55874">
    <property type="entry name" value="ATPase domain of HSP90 chaperone/DNA topoisomerase II/histidine kinase"/>
    <property type="match status" value="1"/>
</dbReference>
<dbReference type="PROSITE" id="PS50109">
    <property type="entry name" value="HIS_KIN"/>
    <property type="match status" value="1"/>
</dbReference>
<evidence type="ECO:0000259" key="9">
    <source>
        <dbReference type="PROSITE" id="PS50109"/>
    </source>
</evidence>
<evidence type="ECO:0000256" key="7">
    <source>
        <dbReference type="ARBA" id="ARBA00022840"/>
    </source>
</evidence>
<dbReference type="InterPro" id="IPR035965">
    <property type="entry name" value="PAS-like_dom_sf"/>
</dbReference>
<dbReference type="Gene3D" id="3.30.450.40">
    <property type="match status" value="1"/>
</dbReference>
<dbReference type="RefSeq" id="WP_144450145.1">
    <property type="nucleotide sequence ID" value="NZ_VLKZ01000004.1"/>
</dbReference>
<dbReference type="InterPro" id="IPR036890">
    <property type="entry name" value="HATPase_C_sf"/>
</dbReference>
<dbReference type="EMBL" id="VLKZ01000004">
    <property type="protein sequence ID" value="TWI57129.1"/>
    <property type="molecule type" value="Genomic_DNA"/>
</dbReference>
<dbReference type="CDD" id="cd00082">
    <property type="entry name" value="HisKA"/>
    <property type="match status" value="1"/>
</dbReference>
<dbReference type="PRINTS" id="PR00344">
    <property type="entry name" value="BCTRLSENSOR"/>
</dbReference>
<dbReference type="PROSITE" id="PS50112">
    <property type="entry name" value="PAS"/>
    <property type="match status" value="1"/>
</dbReference>
<keyword evidence="12" id="KW-1185">Reference proteome</keyword>
<evidence type="ECO:0000256" key="2">
    <source>
        <dbReference type="ARBA" id="ARBA00012438"/>
    </source>
</evidence>
<dbReference type="SUPFAM" id="SSF55781">
    <property type="entry name" value="GAF domain-like"/>
    <property type="match status" value="1"/>
</dbReference>
<comment type="catalytic activity">
    <reaction evidence="1">
        <text>ATP + protein L-histidine = ADP + protein N-phospho-L-histidine.</text>
        <dbReference type="EC" id="2.7.13.3"/>
    </reaction>
</comment>
<dbReference type="InterPro" id="IPR005467">
    <property type="entry name" value="His_kinase_dom"/>
</dbReference>
<sequence>MNNKLEMIDLLTGVKSSKRNYYMELKKTISELQKKNMQLEIINDVMKSFNVDMSMDDMLGNTLEKLKQIFRLERLCLSIVENEQLIVSNVYPSYPKSLQKGNSIPKEHSLFWTVMTTRSACTHTFSKQNRMNMAESKFFYELGIRQILLFPLISKDKVIGILSVESKQLIEYEEEDYSFFQQLSDQLAVCTENARLYNRVLASKKEWEETFRAVPNMIFLIDLKGNILLFNDAVKDFFPYEEKVIYEKTWNELLSQHLVDESENLLTETIRTKKLAYRQLTIQDRICELHSYPSLNENEELTGVIIYMNDVTDKLQIEAQLIHSGKLAAIGEMAAGVAHELNNPLTAILGHSQLLLRSANKETSTYEMLSDIKNCGERCKHIIRSLLTFSRQDEYVFEKCSVNKAVEQVLNLIRYQIEHQHISIELKLMDELPYIDGSLQQIEQIVINLLLNAKHALEEREDVHRKIVIETSLNIKDGEEMISLSVTDNGTGIAEENLQEIFNPFFTTKKAIKGSGLGLSVSLGIAKVHGGTIEVISQVEIGSTFTLYLPRNQYKND</sequence>
<name>A0A562QK58_9BACI</name>
<gene>
    <name evidence="11" type="ORF">IQ10_01833</name>
</gene>
<dbReference type="OrthoDB" id="9784397at2"/>
<dbReference type="SMART" id="SM00065">
    <property type="entry name" value="GAF"/>
    <property type="match status" value="1"/>
</dbReference>
<dbReference type="SUPFAM" id="SSF47384">
    <property type="entry name" value="Homodimeric domain of signal transducing histidine kinase"/>
    <property type="match status" value="1"/>
</dbReference>
<dbReference type="Proteomes" id="UP000315711">
    <property type="component" value="Unassembled WGS sequence"/>
</dbReference>
<dbReference type="GO" id="GO:0000155">
    <property type="term" value="F:phosphorelay sensor kinase activity"/>
    <property type="evidence" value="ECO:0007669"/>
    <property type="project" value="InterPro"/>
</dbReference>
<evidence type="ECO:0000256" key="4">
    <source>
        <dbReference type="ARBA" id="ARBA00022679"/>
    </source>
</evidence>
<protein>
    <recommendedName>
        <fullName evidence="2">histidine kinase</fullName>
        <ecNumber evidence="2">2.7.13.3</ecNumber>
    </recommendedName>
</protein>
<dbReference type="PANTHER" id="PTHR43065:SF46">
    <property type="entry name" value="C4-DICARBOXYLATE TRANSPORT SENSOR PROTEIN DCTB"/>
    <property type="match status" value="1"/>
</dbReference>
<keyword evidence="5" id="KW-0547">Nucleotide-binding</keyword>
<dbReference type="InterPro" id="IPR000014">
    <property type="entry name" value="PAS"/>
</dbReference>
<accession>A0A562QK58</accession>
<dbReference type="InterPro" id="IPR003661">
    <property type="entry name" value="HisK_dim/P_dom"/>
</dbReference>
<evidence type="ECO:0000256" key="8">
    <source>
        <dbReference type="ARBA" id="ARBA00023012"/>
    </source>
</evidence>
<dbReference type="Pfam" id="PF02518">
    <property type="entry name" value="HATPase_c"/>
    <property type="match status" value="1"/>
</dbReference>
<organism evidence="11 12">
    <name type="scientific">Halalkalibacter nanhaiisediminis</name>
    <dbReference type="NCBI Taxonomy" id="688079"/>
    <lineage>
        <taxon>Bacteria</taxon>
        <taxon>Bacillati</taxon>
        <taxon>Bacillota</taxon>
        <taxon>Bacilli</taxon>
        <taxon>Bacillales</taxon>
        <taxon>Bacillaceae</taxon>
        <taxon>Halalkalibacter</taxon>
    </lineage>
</organism>
<dbReference type="InterPro" id="IPR003018">
    <property type="entry name" value="GAF"/>
</dbReference>
<dbReference type="SMART" id="SM00388">
    <property type="entry name" value="HisKA"/>
    <property type="match status" value="1"/>
</dbReference>
<keyword evidence="7" id="KW-0067">ATP-binding</keyword>
<dbReference type="SMART" id="SM00091">
    <property type="entry name" value="PAS"/>
    <property type="match status" value="1"/>
</dbReference>
<dbReference type="PANTHER" id="PTHR43065">
    <property type="entry name" value="SENSOR HISTIDINE KINASE"/>
    <property type="match status" value="1"/>
</dbReference>
<dbReference type="InterPro" id="IPR013656">
    <property type="entry name" value="PAS_4"/>
</dbReference>
<evidence type="ECO:0000313" key="12">
    <source>
        <dbReference type="Proteomes" id="UP000315711"/>
    </source>
</evidence>
<feature type="domain" description="PAS" evidence="10">
    <location>
        <begin position="203"/>
        <end position="273"/>
    </location>
</feature>
<dbReference type="SUPFAM" id="SSF55785">
    <property type="entry name" value="PYP-like sensor domain (PAS domain)"/>
    <property type="match status" value="1"/>
</dbReference>
<dbReference type="Gene3D" id="3.30.565.10">
    <property type="entry name" value="Histidine kinase-like ATPase, C-terminal domain"/>
    <property type="match status" value="1"/>
</dbReference>
<evidence type="ECO:0000259" key="10">
    <source>
        <dbReference type="PROSITE" id="PS50112"/>
    </source>
</evidence>
<dbReference type="EC" id="2.7.13.3" evidence="2"/>
<dbReference type="AlphaFoldDB" id="A0A562QK58"/>
<dbReference type="GO" id="GO:0005524">
    <property type="term" value="F:ATP binding"/>
    <property type="evidence" value="ECO:0007669"/>
    <property type="project" value="UniProtKB-KW"/>
</dbReference>
<dbReference type="NCBIfam" id="TIGR00229">
    <property type="entry name" value="sensory_box"/>
    <property type="match status" value="1"/>
</dbReference>
<dbReference type="CDD" id="cd00130">
    <property type="entry name" value="PAS"/>
    <property type="match status" value="1"/>
</dbReference>
<dbReference type="Pfam" id="PF08448">
    <property type="entry name" value="PAS_4"/>
    <property type="match status" value="1"/>
</dbReference>
<dbReference type="Pfam" id="PF13492">
    <property type="entry name" value="GAF_3"/>
    <property type="match status" value="1"/>
</dbReference>
<keyword evidence="4" id="KW-0808">Transferase</keyword>
<dbReference type="SMART" id="SM00387">
    <property type="entry name" value="HATPase_c"/>
    <property type="match status" value="1"/>
</dbReference>
<evidence type="ECO:0000256" key="5">
    <source>
        <dbReference type="ARBA" id="ARBA00022741"/>
    </source>
</evidence>
<evidence type="ECO:0000313" key="11">
    <source>
        <dbReference type="EMBL" id="TWI57129.1"/>
    </source>
</evidence>
<dbReference type="Gene3D" id="1.10.287.130">
    <property type="match status" value="1"/>
</dbReference>
<dbReference type="Pfam" id="PF00512">
    <property type="entry name" value="HisKA"/>
    <property type="match status" value="1"/>
</dbReference>
<comment type="caution">
    <text evidence="11">The sequence shown here is derived from an EMBL/GenBank/DDBJ whole genome shotgun (WGS) entry which is preliminary data.</text>
</comment>
<feature type="domain" description="Histidine kinase" evidence="9">
    <location>
        <begin position="336"/>
        <end position="553"/>
    </location>
</feature>
<dbReference type="InterPro" id="IPR004358">
    <property type="entry name" value="Sig_transdc_His_kin-like_C"/>
</dbReference>
<evidence type="ECO:0000256" key="6">
    <source>
        <dbReference type="ARBA" id="ARBA00022777"/>
    </source>
</evidence>
<evidence type="ECO:0000256" key="3">
    <source>
        <dbReference type="ARBA" id="ARBA00022553"/>
    </source>
</evidence>
<dbReference type="InterPro" id="IPR036097">
    <property type="entry name" value="HisK_dim/P_sf"/>
</dbReference>
<proteinExistence type="predicted"/>
<keyword evidence="6 11" id="KW-0418">Kinase</keyword>
<dbReference type="Gene3D" id="3.30.450.20">
    <property type="entry name" value="PAS domain"/>
    <property type="match status" value="1"/>
</dbReference>
<dbReference type="InterPro" id="IPR003594">
    <property type="entry name" value="HATPase_dom"/>
</dbReference>
<reference evidence="11 12" key="1">
    <citation type="journal article" date="2015" name="Stand. Genomic Sci.">
        <title>Genomic Encyclopedia of Bacterial and Archaeal Type Strains, Phase III: the genomes of soil and plant-associated and newly described type strains.</title>
        <authorList>
            <person name="Whitman W.B."/>
            <person name="Woyke T."/>
            <person name="Klenk H.P."/>
            <person name="Zhou Y."/>
            <person name="Lilburn T.G."/>
            <person name="Beck B.J."/>
            <person name="De Vos P."/>
            <person name="Vandamme P."/>
            <person name="Eisen J.A."/>
            <person name="Garrity G."/>
            <person name="Hugenholtz P."/>
            <person name="Kyrpides N.C."/>
        </authorList>
    </citation>
    <scope>NUCLEOTIDE SEQUENCE [LARGE SCALE GENOMIC DNA]</scope>
    <source>
        <strain evidence="11 12">CGMCC 1.10116</strain>
    </source>
</reference>
<evidence type="ECO:0000256" key="1">
    <source>
        <dbReference type="ARBA" id="ARBA00000085"/>
    </source>
</evidence>